<dbReference type="EMBL" id="CP126969">
    <property type="protein sequence ID" value="WIM67460.1"/>
    <property type="molecule type" value="Genomic_DNA"/>
</dbReference>
<keyword evidence="4" id="KW-1185">Reference proteome</keyword>
<dbReference type="Proteomes" id="UP001225598">
    <property type="component" value="Chromosome"/>
</dbReference>
<dbReference type="CDD" id="cd03416">
    <property type="entry name" value="CbiX_SirB_N"/>
    <property type="match status" value="1"/>
</dbReference>
<dbReference type="InterPro" id="IPR002762">
    <property type="entry name" value="CbiX-like"/>
</dbReference>
<keyword evidence="2" id="KW-0456">Lyase</keyword>
<dbReference type="PANTHER" id="PTHR33542">
    <property type="entry name" value="SIROHYDROCHLORIN FERROCHELATASE, CHLOROPLASTIC"/>
    <property type="match status" value="1"/>
</dbReference>
<dbReference type="PANTHER" id="PTHR33542:SF3">
    <property type="entry name" value="SIROHYDROCHLORIN FERROCHELATASE, CHLOROPLASTIC"/>
    <property type="match status" value="1"/>
</dbReference>
<dbReference type="Pfam" id="PF01903">
    <property type="entry name" value="CbiX"/>
    <property type="match status" value="1"/>
</dbReference>
<organism evidence="3 4">
    <name type="scientific">Corynebacterium breve</name>
    <dbReference type="NCBI Taxonomy" id="3049799"/>
    <lineage>
        <taxon>Bacteria</taxon>
        <taxon>Bacillati</taxon>
        <taxon>Actinomycetota</taxon>
        <taxon>Actinomycetes</taxon>
        <taxon>Mycobacteriales</taxon>
        <taxon>Corynebacteriaceae</taxon>
        <taxon>Corynebacterium</taxon>
    </lineage>
</organism>
<dbReference type="RefSeq" id="WP_284824575.1">
    <property type="nucleotide sequence ID" value="NZ_CP126969.1"/>
</dbReference>
<accession>A0ABY8VIT0</accession>
<evidence type="ECO:0000256" key="2">
    <source>
        <dbReference type="ARBA" id="ARBA00023239"/>
    </source>
</evidence>
<dbReference type="Gene3D" id="3.40.50.1400">
    <property type="match status" value="2"/>
</dbReference>
<evidence type="ECO:0000313" key="3">
    <source>
        <dbReference type="EMBL" id="WIM67460.1"/>
    </source>
</evidence>
<reference evidence="3 4" key="1">
    <citation type="submission" date="2023-05" db="EMBL/GenBank/DDBJ databases">
        <title>Corynebacterium suedekumii sp. nov. and Corynebacterium breve sp. nov. isolated from raw cow's milk.</title>
        <authorList>
            <person name="Baer M.K."/>
            <person name="Mehl L."/>
            <person name="Hellmuth R."/>
            <person name="Marke G."/>
            <person name="Lipski A."/>
        </authorList>
    </citation>
    <scope>NUCLEOTIDE SEQUENCE [LARGE SCALE GENOMIC DNA]</scope>
    <source>
        <strain evidence="3 4">R4</strain>
    </source>
</reference>
<keyword evidence="1" id="KW-0479">Metal-binding</keyword>
<protein>
    <submittedName>
        <fullName evidence="3">CbiX/SirB N-terminal domain-containing protein</fullName>
    </submittedName>
</protein>
<evidence type="ECO:0000256" key="1">
    <source>
        <dbReference type="ARBA" id="ARBA00022723"/>
    </source>
</evidence>
<evidence type="ECO:0000313" key="4">
    <source>
        <dbReference type="Proteomes" id="UP001225598"/>
    </source>
</evidence>
<dbReference type="SUPFAM" id="SSF53800">
    <property type="entry name" value="Chelatase"/>
    <property type="match status" value="1"/>
</dbReference>
<sequence>MTALITLSHGSRHSEAADGIRALTVAAAKRLGVDAVESHLDFTEPTLSDAAVALAQAGHSHAIVVPLLFTDAFHAKVDVPHALTQAEEISGISLSLAATLGQGDDTARILATRVRQDAPAGATVVLYPVGTSDTTGAQATEDLAQRVGELAGFQVRVVPATGTGDNRGAAGLRAVAEASENMHLLPLFVTHGTLLDSAVLTVRELMDDTGVVVTHSAPLLLDLAPLVARRYREAVSSLVSVGR</sequence>
<gene>
    <name evidence="3" type="ORF">QP027_10195</name>
</gene>
<dbReference type="InterPro" id="IPR050963">
    <property type="entry name" value="Sirohydro_Cobaltochel/CbiX"/>
</dbReference>
<proteinExistence type="predicted"/>
<name>A0ABY8VIT0_9CORY</name>